<feature type="transmembrane region" description="Helical" evidence="1">
    <location>
        <begin position="21"/>
        <end position="43"/>
    </location>
</feature>
<dbReference type="EMBL" id="JAINUF010000006">
    <property type="protein sequence ID" value="KAJ8357403.1"/>
    <property type="molecule type" value="Genomic_DNA"/>
</dbReference>
<keyword evidence="1" id="KW-1133">Transmembrane helix</keyword>
<evidence type="ECO:0000256" key="1">
    <source>
        <dbReference type="SAM" id="Phobius"/>
    </source>
</evidence>
<reference evidence="2" key="1">
    <citation type="journal article" date="2023" name="Science">
        <title>Genome structures resolve the early diversification of teleost fishes.</title>
        <authorList>
            <person name="Parey E."/>
            <person name="Louis A."/>
            <person name="Montfort J."/>
            <person name="Bouchez O."/>
            <person name="Roques C."/>
            <person name="Iampietro C."/>
            <person name="Lluch J."/>
            <person name="Castinel A."/>
            <person name="Donnadieu C."/>
            <person name="Desvignes T."/>
            <person name="Floi Bucao C."/>
            <person name="Jouanno E."/>
            <person name="Wen M."/>
            <person name="Mejri S."/>
            <person name="Dirks R."/>
            <person name="Jansen H."/>
            <person name="Henkel C."/>
            <person name="Chen W.J."/>
            <person name="Zahm M."/>
            <person name="Cabau C."/>
            <person name="Klopp C."/>
            <person name="Thompson A.W."/>
            <person name="Robinson-Rechavi M."/>
            <person name="Braasch I."/>
            <person name="Lecointre G."/>
            <person name="Bobe J."/>
            <person name="Postlethwait J.H."/>
            <person name="Berthelot C."/>
            <person name="Roest Crollius H."/>
            <person name="Guiguen Y."/>
        </authorList>
    </citation>
    <scope>NUCLEOTIDE SEQUENCE</scope>
    <source>
        <strain evidence="2">WJC10195</strain>
    </source>
</reference>
<keyword evidence="1" id="KW-0472">Membrane</keyword>
<accession>A0A9Q1FG55</accession>
<keyword evidence="3" id="KW-1185">Reference proteome</keyword>
<gene>
    <name evidence="2" type="ORF">SKAU_G00201970</name>
</gene>
<name>A0A9Q1FG55_SYNKA</name>
<evidence type="ECO:0000313" key="2">
    <source>
        <dbReference type="EMBL" id="KAJ8357403.1"/>
    </source>
</evidence>
<dbReference type="Proteomes" id="UP001152622">
    <property type="component" value="Chromosome 6"/>
</dbReference>
<comment type="caution">
    <text evidence="2">The sequence shown here is derived from an EMBL/GenBank/DDBJ whole genome shotgun (WGS) entry which is preliminary data.</text>
</comment>
<sequence>MAYIKLETAFPRRIYKMAVPIHLLTLQTLVSFFFPSLLCYAIAELAPITTFHEHKAMTLFIVLAGVVRNWRFTSPKFYWTRESCGVQRGHFNYIPRFLFSPYGSPLWGSGCIWR</sequence>
<evidence type="ECO:0000313" key="3">
    <source>
        <dbReference type="Proteomes" id="UP001152622"/>
    </source>
</evidence>
<organism evidence="2 3">
    <name type="scientific">Synaphobranchus kaupii</name>
    <name type="common">Kaup's arrowtooth eel</name>
    <dbReference type="NCBI Taxonomy" id="118154"/>
    <lineage>
        <taxon>Eukaryota</taxon>
        <taxon>Metazoa</taxon>
        <taxon>Chordata</taxon>
        <taxon>Craniata</taxon>
        <taxon>Vertebrata</taxon>
        <taxon>Euteleostomi</taxon>
        <taxon>Actinopterygii</taxon>
        <taxon>Neopterygii</taxon>
        <taxon>Teleostei</taxon>
        <taxon>Anguilliformes</taxon>
        <taxon>Synaphobranchidae</taxon>
        <taxon>Synaphobranchus</taxon>
    </lineage>
</organism>
<keyword evidence="1" id="KW-0812">Transmembrane</keyword>
<protein>
    <submittedName>
        <fullName evidence="2">Uncharacterized protein</fullName>
    </submittedName>
</protein>
<proteinExistence type="predicted"/>
<dbReference type="AlphaFoldDB" id="A0A9Q1FG55"/>